<evidence type="ECO:0000313" key="3">
    <source>
        <dbReference type="EMBL" id="KAF6203095.1"/>
    </source>
</evidence>
<dbReference type="OrthoDB" id="8191583at2759"/>
<feature type="region of interest" description="Disordered" evidence="2">
    <location>
        <begin position="676"/>
        <end position="734"/>
    </location>
</feature>
<accession>A0A8S9X6C3</accession>
<organism evidence="3 4">
    <name type="scientific">Apolygus lucorum</name>
    <name type="common">Small green plant bug</name>
    <name type="synonym">Lygocoris lucorum</name>
    <dbReference type="NCBI Taxonomy" id="248454"/>
    <lineage>
        <taxon>Eukaryota</taxon>
        <taxon>Metazoa</taxon>
        <taxon>Ecdysozoa</taxon>
        <taxon>Arthropoda</taxon>
        <taxon>Hexapoda</taxon>
        <taxon>Insecta</taxon>
        <taxon>Pterygota</taxon>
        <taxon>Neoptera</taxon>
        <taxon>Paraneoptera</taxon>
        <taxon>Hemiptera</taxon>
        <taxon>Heteroptera</taxon>
        <taxon>Panheteroptera</taxon>
        <taxon>Cimicomorpha</taxon>
        <taxon>Miridae</taxon>
        <taxon>Mirini</taxon>
        <taxon>Apolygus</taxon>
    </lineage>
</organism>
<feature type="compositionally biased region" description="Polar residues" evidence="2">
    <location>
        <begin position="820"/>
        <end position="833"/>
    </location>
</feature>
<sequence>MVTCFSCWACCVFRDSLCAFGSTNKEPARGFFAFADQYGQRRSTNTMMTFHASFDKMGGVVWSRNAAEDQPDDTPTDSVVLDDSVADEPDRKKILEDDMRRFKQEMAIKREARQEALKNLNKKISELQEEKEKECQENARLREELDKLKKGIEAGEVRTTVGTQENEAAPRDDDEAINPVEDRLESDIDGDYLEDKDEVIGGLERQVKALKDVALIGGEMLRIRELQVNELKSKLEAIEETGAAYEKEVENMKKLRNLYEERARAMTISHQMELEREKSKLLAAETRQKLAEHRVLELEEKNKELEEKLNKIDTNLDDAKSQISDFKIKLAGKNEDLYNATSQMAVVNHLFGQLLSPGQDAVEKITKVLEEHHDLVNHLTANGKINDLASTLVEIADKDPLPNNEEQGEDMSGHLSKVWRLLVELLGHHIGKPQQEEPGPESCYKSVDTPTGPKLVISVSQTFLRLKDLILEKNTLMKELGRLKDLNSTLETRLLEQESRLSIVTTELHSTWGVVNKLKRQHQNLHTNEQVLRYELAQKRLLLNELKKKLEECKDNWSLAREKNNQTEKDWKLLRSEFALRKQQASSAESGYEESPTDSQDEEDNWKDNGNNKSSSSSGSEDESDPCAVLAWNANEEPRTERRGTLTNSSSSTENAQSAFINFRVDEEVHHCAVLPWTDPEESKTGECSEENSSEIAARLAPSTSADLSMSQPSTSGASTSQSRPRTAEEIMQARQDRLRRLEEGCKGLFSKMSQTNQRSEIINSRLTELHEIYGDESRTRRRLDSEEDASVDRESTHSEHQEPTLAVHRESTDSEHQEFTASVHQEASASSRLSDHNQHIATSQNQPPSPPPFPEVPIYQTRPRNQPPSSTVDRPNSPNEDNEGT</sequence>
<feature type="compositionally biased region" description="Polar residues" evidence="2">
    <location>
        <begin position="702"/>
        <end position="725"/>
    </location>
</feature>
<evidence type="ECO:0000313" key="4">
    <source>
        <dbReference type="Proteomes" id="UP000466442"/>
    </source>
</evidence>
<feature type="compositionally biased region" description="Basic and acidic residues" evidence="2">
    <location>
        <begin position="771"/>
        <end position="819"/>
    </location>
</feature>
<feature type="compositionally biased region" description="Polar residues" evidence="2">
    <location>
        <begin position="863"/>
        <end position="880"/>
    </location>
</feature>
<dbReference type="AlphaFoldDB" id="A0A8S9X6C3"/>
<reference evidence="3" key="1">
    <citation type="journal article" date="2021" name="Mol. Ecol. Resour.">
        <title>Apolygus lucorum genome provides insights into omnivorousness and mesophyll feeding.</title>
        <authorList>
            <person name="Liu Y."/>
            <person name="Liu H."/>
            <person name="Wang H."/>
            <person name="Huang T."/>
            <person name="Liu B."/>
            <person name="Yang B."/>
            <person name="Yin L."/>
            <person name="Li B."/>
            <person name="Zhang Y."/>
            <person name="Zhang S."/>
            <person name="Jiang F."/>
            <person name="Zhang X."/>
            <person name="Ren Y."/>
            <person name="Wang B."/>
            <person name="Wang S."/>
            <person name="Lu Y."/>
            <person name="Wu K."/>
            <person name="Fan W."/>
            <person name="Wang G."/>
        </authorList>
    </citation>
    <scope>NUCLEOTIDE SEQUENCE</scope>
    <source>
        <strain evidence="3">12Hb</strain>
    </source>
</reference>
<keyword evidence="1" id="KW-0175">Coiled coil</keyword>
<feature type="compositionally biased region" description="Polar residues" evidence="2">
    <location>
        <begin position="645"/>
        <end position="657"/>
    </location>
</feature>
<evidence type="ECO:0000256" key="2">
    <source>
        <dbReference type="SAM" id="MobiDB-lite"/>
    </source>
</evidence>
<feature type="region of interest" description="Disordered" evidence="2">
    <location>
        <begin position="771"/>
        <end position="886"/>
    </location>
</feature>
<feature type="coiled-coil region" evidence="1">
    <location>
        <begin position="536"/>
        <end position="563"/>
    </location>
</feature>
<protein>
    <submittedName>
        <fullName evidence="3">Uncharacterized protein</fullName>
    </submittedName>
</protein>
<comment type="caution">
    <text evidence="3">The sequence shown here is derived from an EMBL/GenBank/DDBJ whole genome shotgun (WGS) entry which is preliminary data.</text>
</comment>
<name>A0A8S9X6C3_APOLU</name>
<feature type="compositionally biased region" description="Low complexity" evidence="2">
    <location>
        <begin position="608"/>
        <end position="619"/>
    </location>
</feature>
<dbReference type="EMBL" id="WIXP02000011">
    <property type="protein sequence ID" value="KAF6203095.1"/>
    <property type="molecule type" value="Genomic_DNA"/>
</dbReference>
<evidence type="ECO:0000256" key="1">
    <source>
        <dbReference type="SAM" id="Coils"/>
    </source>
</evidence>
<feature type="region of interest" description="Disordered" evidence="2">
    <location>
        <begin position="584"/>
        <end position="657"/>
    </location>
</feature>
<feature type="coiled-coil region" evidence="1">
    <location>
        <begin position="221"/>
        <end position="322"/>
    </location>
</feature>
<gene>
    <name evidence="3" type="ORF">GE061_003509</name>
</gene>
<proteinExistence type="predicted"/>
<dbReference type="Proteomes" id="UP000466442">
    <property type="component" value="Unassembled WGS sequence"/>
</dbReference>
<keyword evidence="4" id="KW-1185">Reference proteome</keyword>
<feature type="compositionally biased region" description="Acidic residues" evidence="2">
    <location>
        <begin position="591"/>
        <end position="605"/>
    </location>
</feature>
<feature type="coiled-coil region" evidence="1">
    <location>
        <begin position="92"/>
        <end position="158"/>
    </location>
</feature>